<reference evidence="3" key="1">
    <citation type="submission" date="2021-03" db="EMBL/GenBank/DDBJ databases">
        <authorList>
            <person name="Bekaert M."/>
        </authorList>
    </citation>
    <scope>NUCLEOTIDE SEQUENCE</scope>
</reference>
<feature type="domain" description="B box-type" evidence="2">
    <location>
        <begin position="2"/>
        <end position="50"/>
    </location>
</feature>
<gene>
    <name evidence="3" type="ORF">MEDL_2032</name>
</gene>
<keyword evidence="1" id="KW-0479">Metal-binding</keyword>
<evidence type="ECO:0000259" key="2">
    <source>
        <dbReference type="PROSITE" id="PS50119"/>
    </source>
</evidence>
<proteinExistence type="predicted"/>
<protein>
    <recommendedName>
        <fullName evidence="2">B box-type domain-containing protein</fullName>
    </recommendedName>
</protein>
<evidence type="ECO:0000256" key="1">
    <source>
        <dbReference type="PROSITE-ProRule" id="PRU00024"/>
    </source>
</evidence>
<dbReference type="InterPro" id="IPR000315">
    <property type="entry name" value="Znf_B-box"/>
</dbReference>
<dbReference type="PROSITE" id="PS50119">
    <property type="entry name" value="ZF_BBOX"/>
    <property type="match status" value="1"/>
</dbReference>
<dbReference type="EMBL" id="CAJPWZ010000137">
    <property type="protein sequence ID" value="CAG2186505.1"/>
    <property type="molecule type" value="Genomic_DNA"/>
</dbReference>
<sequence length="290" mass="32506">MASAELCQCCLRENEEEVADHWCNDCSEAVCRNCGKAHRRFAVAHDVISIKDVPAGVEILKTRSARTYGLDASSSENKLFFAVKHLDNIQIKNEKKIDKIKKDFITGPLDDLPVEGINYIEKKFLELRDKTKLKTKHDIIVTDRKCVHSQNIEEVVSLNPISRYQELTADSNSIFGALCFTEDGRIVVEESKTGNFAFGLRIFDLQTKQSTQITLSEISDKINMMKGSSCMFDKNLALVATSKVIQARQCIPGIIADIEFDDSQVFIHTEQRANDKYGTSAAGGTYNCYS</sequence>
<name>A0A8S3PUN8_MYTED</name>
<dbReference type="AlphaFoldDB" id="A0A8S3PUN8"/>
<comment type="caution">
    <text evidence="3">The sequence shown here is derived from an EMBL/GenBank/DDBJ whole genome shotgun (WGS) entry which is preliminary data.</text>
</comment>
<keyword evidence="1" id="KW-0863">Zinc-finger</keyword>
<keyword evidence="1" id="KW-0862">Zinc</keyword>
<keyword evidence="4" id="KW-1185">Reference proteome</keyword>
<organism evidence="3 4">
    <name type="scientific">Mytilus edulis</name>
    <name type="common">Blue mussel</name>
    <dbReference type="NCBI Taxonomy" id="6550"/>
    <lineage>
        <taxon>Eukaryota</taxon>
        <taxon>Metazoa</taxon>
        <taxon>Spiralia</taxon>
        <taxon>Lophotrochozoa</taxon>
        <taxon>Mollusca</taxon>
        <taxon>Bivalvia</taxon>
        <taxon>Autobranchia</taxon>
        <taxon>Pteriomorphia</taxon>
        <taxon>Mytilida</taxon>
        <taxon>Mytiloidea</taxon>
        <taxon>Mytilidae</taxon>
        <taxon>Mytilinae</taxon>
        <taxon>Mytilus</taxon>
    </lineage>
</organism>
<dbReference type="GO" id="GO:0008270">
    <property type="term" value="F:zinc ion binding"/>
    <property type="evidence" value="ECO:0007669"/>
    <property type="project" value="UniProtKB-KW"/>
</dbReference>
<evidence type="ECO:0000313" key="3">
    <source>
        <dbReference type="EMBL" id="CAG2186505.1"/>
    </source>
</evidence>
<dbReference type="Proteomes" id="UP000683360">
    <property type="component" value="Unassembled WGS sequence"/>
</dbReference>
<accession>A0A8S3PUN8</accession>
<evidence type="ECO:0000313" key="4">
    <source>
        <dbReference type="Proteomes" id="UP000683360"/>
    </source>
</evidence>